<evidence type="ECO:0000313" key="2">
    <source>
        <dbReference type="Proteomes" id="UP001629432"/>
    </source>
</evidence>
<comment type="caution">
    <text evidence="1">The sequence shown here is derived from an EMBL/GenBank/DDBJ whole genome shotgun (WGS) entry which is preliminary data.</text>
</comment>
<dbReference type="RefSeq" id="WP_408334073.1">
    <property type="nucleotide sequence ID" value="NZ_JAQQCF010000003.1"/>
</dbReference>
<keyword evidence="2" id="KW-1185">Reference proteome</keyword>
<name>A0ABW9DN49_9BURK</name>
<dbReference type="EMBL" id="JAQQCF010000003">
    <property type="protein sequence ID" value="MFM0636251.1"/>
    <property type="molecule type" value="Genomic_DNA"/>
</dbReference>
<protein>
    <submittedName>
        <fullName evidence="1">Uncharacterized protein</fullName>
    </submittedName>
</protein>
<reference evidence="1 2" key="1">
    <citation type="journal article" date="2024" name="Chem. Sci.">
        <title>Discovery of megapolipeptins by genome mining of a Burkholderiales bacteria collection.</title>
        <authorList>
            <person name="Paulo B.S."/>
            <person name="Recchia M.J.J."/>
            <person name="Lee S."/>
            <person name="Fergusson C.H."/>
            <person name="Romanowski S.B."/>
            <person name="Hernandez A."/>
            <person name="Krull N."/>
            <person name="Liu D.Y."/>
            <person name="Cavanagh H."/>
            <person name="Bos A."/>
            <person name="Gray C.A."/>
            <person name="Murphy B.T."/>
            <person name="Linington R.G."/>
            <person name="Eustaquio A.S."/>
        </authorList>
    </citation>
    <scope>NUCLEOTIDE SEQUENCE [LARGE SCALE GENOMIC DNA]</scope>
    <source>
        <strain evidence="1 2">RL17-338-BIC-A</strain>
    </source>
</reference>
<gene>
    <name evidence="1" type="ORF">PQQ63_06050</name>
</gene>
<accession>A0ABW9DN49</accession>
<proteinExistence type="predicted"/>
<dbReference type="Proteomes" id="UP001629432">
    <property type="component" value="Unassembled WGS sequence"/>
</dbReference>
<evidence type="ECO:0000313" key="1">
    <source>
        <dbReference type="EMBL" id="MFM0636251.1"/>
    </source>
</evidence>
<sequence length="154" mass="17403">MFRTLLLHANAKSTAAALRERLQVAEPAIRRRDVNAVRTMIAHLCTEFYVNPLTEEGGEIACWRYTDMSDFTFSLGTDEFVLSGDGPYLGLVASKAVARGDGNPFLLALNEGGRNDGERYTALARKVTIELSRFNGCEIWRVRNQECQWRRSDR</sequence>
<organism evidence="1 2">
    <name type="scientific">Paraburkholderia metrosideri</name>
    <dbReference type="NCBI Taxonomy" id="580937"/>
    <lineage>
        <taxon>Bacteria</taxon>
        <taxon>Pseudomonadati</taxon>
        <taxon>Pseudomonadota</taxon>
        <taxon>Betaproteobacteria</taxon>
        <taxon>Burkholderiales</taxon>
        <taxon>Burkholderiaceae</taxon>
        <taxon>Paraburkholderia</taxon>
    </lineage>
</organism>